<proteinExistence type="inferred from homology"/>
<keyword evidence="2 7" id="KW-0489">Methyltransferase</keyword>
<keyword evidence="4 7" id="KW-0949">S-adenosyl-L-methionine</keyword>
<dbReference type="PANTHER" id="PTHR10629:SF52">
    <property type="entry name" value="DNA (CYTOSINE-5)-METHYLTRANSFERASE 1"/>
    <property type="match status" value="1"/>
</dbReference>
<reference evidence="8 9" key="1">
    <citation type="submission" date="2018-06" db="EMBL/GenBank/DDBJ databases">
        <authorList>
            <consortium name="Pathogen Informatics"/>
            <person name="Doyle S."/>
        </authorList>
    </citation>
    <scope>NUCLEOTIDE SEQUENCE [LARGE SCALE GENOMIC DNA]</scope>
    <source>
        <strain evidence="8 9">NCTC11009</strain>
    </source>
</reference>
<sequence length="500" mass="54177">MNFLSICSGIEAASVAFNPLGWQAICFSEIEKFPSEVLAHHYPDVPNMGDMTTFLEWPEEYFRDADMIVGGMPCQAFSIAGAREGLNDERGNLTLTFMEIINHADRIRRKHNRPPVIVLYENVPGIFSDKTNAFGCLLGALAGEDEALIPSGKRWTNAGAVFGPQRAIAWRLLDAQYFGLAQRRKRVFLIASAREDFSPAEILFEFDGVRRDTAPSRETGQEATGNVGTGFTSSSFGGYSEGVGTLRAAGGDLGGGSETLVKHPHGYRMAAFGEYEEDDSASTLLARDHKDAKDLVVAFNSRQDPVSGDVFGALDTCSPQAQSVVIAGNGGGAVNQAIAIQGSMVGRKPENGPQGSGYDDTGVCFTQTSADRHAVAVATQTVYLPLNSMTIQGRPSDDLNPRMGSGIGDPYDPQNTLTSNHHHAVAVLNPPAYQVRRLTPVECERLMGFPDKYTQIPWRNKPAEECPDGHRYKALGNSWAVPVARWIGKRIDDAVKSQAC</sequence>
<evidence type="ECO:0000256" key="2">
    <source>
        <dbReference type="ARBA" id="ARBA00022603"/>
    </source>
</evidence>
<accession>A0A2X1ULJ3</accession>
<dbReference type="AlphaFoldDB" id="A0A2X1ULJ3"/>
<dbReference type="RefSeq" id="WP_220089341.1">
    <property type="nucleotide sequence ID" value="NZ_UATH01000001.1"/>
</dbReference>
<dbReference type="PANTHER" id="PTHR10629">
    <property type="entry name" value="CYTOSINE-SPECIFIC METHYLTRANSFERASE"/>
    <property type="match status" value="1"/>
</dbReference>
<keyword evidence="3 7" id="KW-0808">Transferase</keyword>
<evidence type="ECO:0000256" key="5">
    <source>
        <dbReference type="ARBA" id="ARBA00022747"/>
    </source>
</evidence>
<dbReference type="SUPFAM" id="SSF53335">
    <property type="entry name" value="S-adenosyl-L-methionine-dependent methyltransferases"/>
    <property type="match status" value="1"/>
</dbReference>
<dbReference type="InterPro" id="IPR050390">
    <property type="entry name" value="C5-Methyltransferase"/>
</dbReference>
<organism evidence="8 9">
    <name type="scientific">Oligella urethralis</name>
    <dbReference type="NCBI Taxonomy" id="90245"/>
    <lineage>
        <taxon>Bacteria</taxon>
        <taxon>Pseudomonadati</taxon>
        <taxon>Pseudomonadota</taxon>
        <taxon>Betaproteobacteria</taxon>
        <taxon>Burkholderiales</taxon>
        <taxon>Alcaligenaceae</taxon>
        <taxon>Oligella</taxon>
    </lineage>
</organism>
<dbReference type="InterPro" id="IPR029063">
    <property type="entry name" value="SAM-dependent_MTases_sf"/>
</dbReference>
<dbReference type="Pfam" id="PF00145">
    <property type="entry name" value="DNA_methylase"/>
    <property type="match status" value="2"/>
</dbReference>
<evidence type="ECO:0000256" key="6">
    <source>
        <dbReference type="ARBA" id="ARBA00047422"/>
    </source>
</evidence>
<dbReference type="PROSITE" id="PS00094">
    <property type="entry name" value="C5_MTASE_1"/>
    <property type="match status" value="1"/>
</dbReference>
<evidence type="ECO:0000256" key="4">
    <source>
        <dbReference type="ARBA" id="ARBA00022691"/>
    </source>
</evidence>
<evidence type="ECO:0000313" key="8">
    <source>
        <dbReference type="EMBL" id="SPY08008.1"/>
    </source>
</evidence>
<gene>
    <name evidence="8" type="primary">haeIIIM</name>
    <name evidence="8" type="ORF">NCTC11009_01225</name>
</gene>
<dbReference type="GO" id="GO:0009307">
    <property type="term" value="P:DNA restriction-modification system"/>
    <property type="evidence" value="ECO:0007669"/>
    <property type="project" value="UniProtKB-KW"/>
</dbReference>
<dbReference type="GO" id="GO:0032259">
    <property type="term" value="P:methylation"/>
    <property type="evidence" value="ECO:0007669"/>
    <property type="project" value="UniProtKB-KW"/>
</dbReference>
<dbReference type="EMBL" id="UATH01000001">
    <property type="protein sequence ID" value="SPY08008.1"/>
    <property type="molecule type" value="Genomic_DNA"/>
</dbReference>
<dbReference type="PRINTS" id="PR00105">
    <property type="entry name" value="C5METTRFRASE"/>
</dbReference>
<evidence type="ECO:0000313" key="9">
    <source>
        <dbReference type="Proteomes" id="UP000250242"/>
    </source>
</evidence>
<name>A0A2X1ULJ3_9BURK</name>
<dbReference type="GO" id="GO:0003886">
    <property type="term" value="F:DNA (cytosine-5-)-methyltransferase activity"/>
    <property type="evidence" value="ECO:0007669"/>
    <property type="project" value="UniProtKB-EC"/>
</dbReference>
<feature type="active site" evidence="7">
    <location>
        <position position="74"/>
    </location>
</feature>
<dbReference type="Gene3D" id="3.90.120.10">
    <property type="entry name" value="DNA Methylase, subunit A, domain 2"/>
    <property type="match status" value="1"/>
</dbReference>
<dbReference type="PROSITE" id="PS51679">
    <property type="entry name" value="SAM_MT_C5"/>
    <property type="match status" value="1"/>
</dbReference>
<evidence type="ECO:0000256" key="1">
    <source>
        <dbReference type="ARBA" id="ARBA00011975"/>
    </source>
</evidence>
<comment type="catalytic activity">
    <reaction evidence="6">
        <text>a 2'-deoxycytidine in DNA + S-adenosyl-L-methionine = a 5-methyl-2'-deoxycytidine in DNA + S-adenosyl-L-homocysteine + H(+)</text>
        <dbReference type="Rhea" id="RHEA:13681"/>
        <dbReference type="Rhea" id="RHEA-COMP:11369"/>
        <dbReference type="Rhea" id="RHEA-COMP:11370"/>
        <dbReference type="ChEBI" id="CHEBI:15378"/>
        <dbReference type="ChEBI" id="CHEBI:57856"/>
        <dbReference type="ChEBI" id="CHEBI:59789"/>
        <dbReference type="ChEBI" id="CHEBI:85452"/>
        <dbReference type="ChEBI" id="CHEBI:85454"/>
        <dbReference type="EC" id="2.1.1.37"/>
    </reaction>
</comment>
<evidence type="ECO:0000256" key="7">
    <source>
        <dbReference type="PROSITE-ProRule" id="PRU01016"/>
    </source>
</evidence>
<dbReference type="Proteomes" id="UP000250242">
    <property type="component" value="Unassembled WGS sequence"/>
</dbReference>
<dbReference type="InterPro" id="IPR018117">
    <property type="entry name" value="C5_DNA_meth_AS"/>
</dbReference>
<keyword evidence="5" id="KW-0680">Restriction system</keyword>
<evidence type="ECO:0000256" key="3">
    <source>
        <dbReference type="ARBA" id="ARBA00022679"/>
    </source>
</evidence>
<dbReference type="Gene3D" id="3.40.50.150">
    <property type="entry name" value="Vaccinia Virus protein VP39"/>
    <property type="match status" value="1"/>
</dbReference>
<dbReference type="InterPro" id="IPR001525">
    <property type="entry name" value="C5_MeTfrase"/>
</dbReference>
<comment type="similarity">
    <text evidence="7">Belongs to the class I-like SAM-binding methyltransferase superfamily. C5-methyltransferase family.</text>
</comment>
<dbReference type="EC" id="2.1.1.37" evidence="1"/>
<dbReference type="REBASE" id="405641">
    <property type="entry name" value="M.Our11009ORF1225P"/>
</dbReference>
<protein>
    <recommendedName>
        <fullName evidence="1">DNA (cytosine-5-)-methyltransferase</fullName>
        <ecNumber evidence="1">2.1.1.37</ecNumber>
    </recommendedName>
</protein>